<dbReference type="EMBL" id="AP027080">
    <property type="protein sequence ID" value="BDU74561.1"/>
    <property type="molecule type" value="Genomic_DNA"/>
</dbReference>
<dbReference type="InterPro" id="IPR007848">
    <property type="entry name" value="Small_mtfrase_dom"/>
</dbReference>
<evidence type="ECO:0000313" key="5">
    <source>
        <dbReference type="EMBL" id="BDU74561.1"/>
    </source>
</evidence>
<dbReference type="GO" id="GO:0032259">
    <property type="term" value="P:methylation"/>
    <property type="evidence" value="ECO:0007669"/>
    <property type="project" value="UniProtKB-KW"/>
</dbReference>
<dbReference type="RefSeq" id="WP_316413236.1">
    <property type="nucleotide sequence ID" value="NZ_AP027080.1"/>
</dbReference>
<keyword evidence="6" id="KW-1185">Reference proteome</keyword>
<dbReference type="SUPFAM" id="SSF53335">
    <property type="entry name" value="S-adenosyl-L-methionine-dependent methyltransferases"/>
    <property type="match status" value="1"/>
</dbReference>
<evidence type="ECO:0000256" key="3">
    <source>
        <dbReference type="SAM" id="MobiDB-lite"/>
    </source>
</evidence>
<protein>
    <recommendedName>
        <fullName evidence="4">Methyltransferase small domain-containing protein</fullName>
    </recommendedName>
</protein>
<evidence type="ECO:0000259" key="4">
    <source>
        <dbReference type="Pfam" id="PF05175"/>
    </source>
</evidence>
<evidence type="ECO:0000256" key="1">
    <source>
        <dbReference type="ARBA" id="ARBA00022603"/>
    </source>
</evidence>
<evidence type="ECO:0000313" key="6">
    <source>
        <dbReference type="Proteomes" id="UP001238179"/>
    </source>
</evidence>
<accession>A0AA48GK81</accession>
<keyword evidence="1" id="KW-0489">Methyltransferase</keyword>
<keyword evidence="1" id="KW-0808">Transferase</keyword>
<name>A0AA48GK81_9BACT</name>
<dbReference type="Pfam" id="PF05175">
    <property type="entry name" value="MTS"/>
    <property type="match status" value="1"/>
</dbReference>
<feature type="region of interest" description="Disordered" evidence="3">
    <location>
        <begin position="1"/>
        <end position="24"/>
    </location>
</feature>
<evidence type="ECO:0000256" key="2">
    <source>
        <dbReference type="ARBA" id="ARBA00022691"/>
    </source>
</evidence>
<dbReference type="InterPro" id="IPR050210">
    <property type="entry name" value="tRNA_Adenine-N(6)_MTase"/>
</dbReference>
<feature type="domain" description="Methyltransferase small" evidence="4">
    <location>
        <begin position="66"/>
        <end position="145"/>
    </location>
</feature>
<keyword evidence="2" id="KW-0949">S-adenosyl-L-methionine</keyword>
<dbReference type="Proteomes" id="UP001238179">
    <property type="component" value="Chromosome"/>
</dbReference>
<dbReference type="PANTHER" id="PTHR47739">
    <property type="entry name" value="TRNA1(VAL) (ADENINE(37)-N6)-METHYLTRANSFERASE"/>
    <property type="match status" value="1"/>
</dbReference>
<gene>
    <name evidence="5" type="ORF">METEAL_37350</name>
</gene>
<dbReference type="GO" id="GO:0008168">
    <property type="term" value="F:methyltransferase activity"/>
    <property type="evidence" value="ECO:0007669"/>
    <property type="project" value="UniProtKB-KW"/>
</dbReference>
<dbReference type="AlphaFoldDB" id="A0AA48GK81"/>
<dbReference type="InterPro" id="IPR029063">
    <property type="entry name" value="SAM-dependent_MTases_sf"/>
</dbReference>
<reference evidence="6" key="1">
    <citation type="journal article" date="2023" name="Int. J. Syst. Evol. Microbiol.">
        <title>Mesoterricola silvestris gen. nov., sp. nov., Mesoterricola sediminis sp. nov., Geothrix oryzae sp. nov., Geothrix edaphica sp. nov., Geothrix rubra sp. nov., and Geothrix limicola sp. nov., six novel members of Acidobacteriota isolated from soils.</title>
        <authorList>
            <person name="Itoh H."/>
            <person name="Sugisawa Y."/>
            <person name="Mise K."/>
            <person name="Xu Z."/>
            <person name="Kuniyasu M."/>
            <person name="Ushijima N."/>
            <person name="Kawano K."/>
            <person name="Kobayashi E."/>
            <person name="Shiratori Y."/>
            <person name="Masuda Y."/>
            <person name="Senoo K."/>
        </authorList>
    </citation>
    <scope>NUCLEOTIDE SEQUENCE [LARGE SCALE GENOMIC DNA]</scope>
    <source>
        <strain evidence="6">W79</strain>
    </source>
</reference>
<dbReference type="CDD" id="cd02440">
    <property type="entry name" value="AdoMet_MTases"/>
    <property type="match status" value="1"/>
</dbReference>
<dbReference type="PANTHER" id="PTHR47739:SF1">
    <property type="entry name" value="TRNA1(VAL) (ADENINE(37)-N6)-METHYLTRANSFERASE"/>
    <property type="match status" value="1"/>
</dbReference>
<dbReference type="Gene3D" id="3.40.50.150">
    <property type="entry name" value="Vaccinia Virus protein VP39"/>
    <property type="match status" value="1"/>
</dbReference>
<proteinExistence type="predicted"/>
<organism evidence="5 6">
    <name type="scientific">Mesoterricola silvestris</name>
    <dbReference type="NCBI Taxonomy" id="2927979"/>
    <lineage>
        <taxon>Bacteria</taxon>
        <taxon>Pseudomonadati</taxon>
        <taxon>Acidobacteriota</taxon>
        <taxon>Holophagae</taxon>
        <taxon>Holophagales</taxon>
        <taxon>Holophagaceae</taxon>
        <taxon>Mesoterricola</taxon>
    </lineage>
</organism>
<sequence>MTDDVYKGWTRPGPRPPGGLEPEEGETLDFITGHYRLFQYKRGHRFSTDDILTAWYGTTWCPRPARVADLGSGIGSVATCVAWRCPGARIHTVEAQAISARLARKSVAYNGLQDRYTIHEGDLRDPDLFPDEAPFDLVTGSPPYWPVGSKAEAAHPQAIPARLEVRGDIGDYARAAARILAPGGIFACVFPSDQVERAARAYRDADLLLMHRQDVVFKEGEPYGIALFAGCRKGDLPEGFGEAAAFPRVAPPLTIRRRDGSVDPSIAMVRLAMGFPPGLALG</sequence>
<dbReference type="KEGG" id="msil:METEAL_37350"/>